<name>A0A8K0J447_9HYPO</name>
<gene>
    <name evidence="1" type="ORF">E4U42_005034</name>
</gene>
<dbReference type="AlphaFoldDB" id="A0A8K0J447"/>
<organism evidence="1 2">
    <name type="scientific">Claviceps africana</name>
    <dbReference type="NCBI Taxonomy" id="83212"/>
    <lineage>
        <taxon>Eukaryota</taxon>
        <taxon>Fungi</taxon>
        <taxon>Dikarya</taxon>
        <taxon>Ascomycota</taxon>
        <taxon>Pezizomycotina</taxon>
        <taxon>Sordariomycetes</taxon>
        <taxon>Hypocreomycetidae</taxon>
        <taxon>Hypocreales</taxon>
        <taxon>Clavicipitaceae</taxon>
        <taxon>Claviceps</taxon>
    </lineage>
</organism>
<evidence type="ECO:0000313" key="1">
    <source>
        <dbReference type="EMBL" id="KAG5923162.1"/>
    </source>
</evidence>
<dbReference type="Proteomes" id="UP000811619">
    <property type="component" value="Unassembled WGS sequence"/>
</dbReference>
<sequence length="266" mass="29230">MDINAFGDPRKLADARALADSFKAEKKGRVSSRWARAEDAVQFVEVKDVVPPSQRHYHGNVLEKGWKIPGFSLDVPVMSGAMDFLHRADQAPECLSASEADKLAVDHSVANTSDGQKTNDEVNAERLSELLHSFSFKEAKEGTENASGSIMETFLALLAESTNLLDDEPGKVEASTKAKSVQQDFKLRVLTPSPKKTTQLQPEAQPFVPCGPHAAECVHERKRVHNSSQADTRTLYLKVGSAHTFFYSDRVESGLIVSCGSRPLEY</sequence>
<evidence type="ECO:0000313" key="2">
    <source>
        <dbReference type="Proteomes" id="UP000811619"/>
    </source>
</evidence>
<dbReference type="EMBL" id="SRPY01000462">
    <property type="protein sequence ID" value="KAG5923162.1"/>
    <property type="molecule type" value="Genomic_DNA"/>
</dbReference>
<comment type="caution">
    <text evidence="1">The sequence shown here is derived from an EMBL/GenBank/DDBJ whole genome shotgun (WGS) entry which is preliminary data.</text>
</comment>
<keyword evidence="2" id="KW-1185">Reference proteome</keyword>
<accession>A0A8K0J447</accession>
<reference evidence="1" key="1">
    <citation type="journal article" date="2020" name="bioRxiv">
        <title>Whole genome comparisons of ergot fungi reveals the divergence and evolution of species within the genus Claviceps are the result of varying mechanisms driving genome evolution and host range expansion.</title>
        <authorList>
            <person name="Wyka S.A."/>
            <person name="Mondo S.J."/>
            <person name="Liu M."/>
            <person name="Dettman J."/>
            <person name="Nalam V."/>
            <person name="Broders K.D."/>
        </authorList>
    </citation>
    <scope>NUCLEOTIDE SEQUENCE</scope>
    <source>
        <strain evidence="1">CCC 489</strain>
    </source>
</reference>
<protein>
    <submittedName>
        <fullName evidence="1">Uncharacterized protein</fullName>
    </submittedName>
</protein>
<dbReference type="OrthoDB" id="4939544at2759"/>
<proteinExistence type="predicted"/>